<protein>
    <submittedName>
        <fullName evidence="2">Uncharacterized protein</fullName>
    </submittedName>
</protein>
<proteinExistence type="predicted"/>
<reference evidence="2" key="1">
    <citation type="submission" date="2015-10" db="EMBL/GenBank/DDBJ databases">
        <authorList>
            <person name="Gilbert D.G."/>
        </authorList>
    </citation>
    <scope>NUCLEOTIDE SEQUENCE</scope>
</reference>
<name>A0A161JVC3_9ZZZZ</name>
<accession>A0A161JVC3</accession>
<dbReference type="EMBL" id="FAXA01000207">
    <property type="protein sequence ID" value="CUV02233.1"/>
    <property type="molecule type" value="Genomic_DNA"/>
</dbReference>
<evidence type="ECO:0000313" key="2">
    <source>
        <dbReference type="EMBL" id="CUV02233.1"/>
    </source>
</evidence>
<gene>
    <name evidence="2" type="ORF">MGWOODY_Clf1734</name>
</gene>
<dbReference type="AlphaFoldDB" id="A0A161JVC3"/>
<feature type="compositionally biased region" description="Low complexity" evidence="1">
    <location>
        <begin position="1"/>
        <end position="11"/>
    </location>
</feature>
<sequence>MGGCRQGIWRRGLGGGKGPRRYDGEQPAPENRGLPDEEAKNYHFVLDSE</sequence>
<organism evidence="2">
    <name type="scientific">hydrothermal vent metagenome</name>
    <dbReference type="NCBI Taxonomy" id="652676"/>
    <lineage>
        <taxon>unclassified sequences</taxon>
        <taxon>metagenomes</taxon>
        <taxon>ecological metagenomes</taxon>
    </lineage>
</organism>
<evidence type="ECO:0000256" key="1">
    <source>
        <dbReference type="SAM" id="MobiDB-lite"/>
    </source>
</evidence>
<feature type="region of interest" description="Disordered" evidence="1">
    <location>
        <begin position="1"/>
        <end position="49"/>
    </location>
</feature>